<sequence>MMALAMEVSFDVTAQEREAILTPLRAYNRSHTGKMPSETVGILLRDPASQEVVGGLYGEISFGWLFIELLSIPDQMRTQGTGTRLMRAAEDLARERGCEGIWLDTFSFQAPGFYRKQGFTEFGHIADFPPGHKRHFFHKRLS</sequence>
<dbReference type="EMBL" id="RBRL01000038">
    <property type="protein sequence ID" value="RMQ92564.1"/>
    <property type="molecule type" value="Genomic_DNA"/>
</dbReference>
<dbReference type="Gene3D" id="3.40.630.30">
    <property type="match status" value="1"/>
</dbReference>
<dbReference type="Proteomes" id="UP000277179">
    <property type="component" value="Unassembled WGS sequence"/>
</dbReference>
<organism evidence="2 3">
    <name type="scientific">Pseudomonas salomonii</name>
    <dbReference type="NCBI Taxonomy" id="191391"/>
    <lineage>
        <taxon>Bacteria</taxon>
        <taxon>Pseudomonadati</taxon>
        <taxon>Pseudomonadota</taxon>
        <taxon>Gammaproteobacteria</taxon>
        <taxon>Pseudomonadales</taxon>
        <taxon>Pseudomonadaceae</taxon>
        <taxon>Pseudomonas</taxon>
    </lineage>
</organism>
<accession>A0A3M4QQK3</accession>
<reference evidence="2 3" key="1">
    <citation type="submission" date="2018-08" db="EMBL/GenBank/DDBJ databases">
        <title>Recombination of ecologically and evolutionarily significant loci maintains genetic cohesion in the Pseudomonas syringae species complex.</title>
        <authorList>
            <person name="Dillon M."/>
            <person name="Thakur S."/>
            <person name="Almeida R.N.D."/>
            <person name="Weir B.S."/>
            <person name="Guttman D.S."/>
        </authorList>
    </citation>
    <scope>NUCLEOTIDE SEQUENCE [LARGE SCALE GENOMIC DNA]</scope>
    <source>
        <strain evidence="2 3">ICMP 11288</strain>
    </source>
</reference>
<dbReference type="SUPFAM" id="SSF55729">
    <property type="entry name" value="Acyl-CoA N-acyltransferases (Nat)"/>
    <property type="match status" value="1"/>
</dbReference>
<gene>
    <name evidence="2" type="ORF">ALP97_00701</name>
</gene>
<name>A0A3M4QQK3_9PSED</name>
<dbReference type="PROSITE" id="PS51186">
    <property type="entry name" value="GNAT"/>
    <property type="match status" value="1"/>
</dbReference>
<dbReference type="Pfam" id="PF00583">
    <property type="entry name" value="Acetyltransf_1"/>
    <property type="match status" value="1"/>
</dbReference>
<evidence type="ECO:0000313" key="2">
    <source>
        <dbReference type="EMBL" id="RMQ92564.1"/>
    </source>
</evidence>
<evidence type="ECO:0000259" key="1">
    <source>
        <dbReference type="PROSITE" id="PS51186"/>
    </source>
</evidence>
<dbReference type="CDD" id="cd04301">
    <property type="entry name" value="NAT_SF"/>
    <property type="match status" value="1"/>
</dbReference>
<feature type="domain" description="N-acetyltransferase" evidence="1">
    <location>
        <begin position="1"/>
        <end position="142"/>
    </location>
</feature>
<dbReference type="InterPro" id="IPR016181">
    <property type="entry name" value="Acyl_CoA_acyltransferase"/>
</dbReference>
<dbReference type="AlphaFoldDB" id="A0A3M4QQK3"/>
<evidence type="ECO:0000313" key="3">
    <source>
        <dbReference type="Proteomes" id="UP000277179"/>
    </source>
</evidence>
<comment type="caution">
    <text evidence="2">The sequence shown here is derived from an EMBL/GenBank/DDBJ whole genome shotgun (WGS) entry which is preliminary data.</text>
</comment>
<proteinExistence type="predicted"/>
<dbReference type="GO" id="GO:0016747">
    <property type="term" value="F:acyltransferase activity, transferring groups other than amino-acyl groups"/>
    <property type="evidence" value="ECO:0007669"/>
    <property type="project" value="InterPro"/>
</dbReference>
<dbReference type="InterPro" id="IPR000182">
    <property type="entry name" value="GNAT_dom"/>
</dbReference>
<protein>
    <recommendedName>
        <fullName evidence="1">N-acetyltransferase domain-containing protein</fullName>
    </recommendedName>
</protein>